<proteinExistence type="predicted"/>
<protein>
    <submittedName>
        <fullName evidence="2">Uncharacterized protein</fullName>
    </submittedName>
</protein>
<sequence>MHTVQLSMHSRPHLERRHQGYNDLGQKTVGLPHDALKEFNFNDLIKHKLTFQIADAMQMSTKCDHPFGLFLNSRQAPTFKRSLLVSRKPHFVQETDFKRPPAPRLPASHPSVSK</sequence>
<evidence type="ECO:0000313" key="3">
    <source>
        <dbReference type="Proteomes" id="UP000076154"/>
    </source>
</evidence>
<dbReference type="Proteomes" id="UP000076154">
    <property type="component" value="Unassembled WGS sequence"/>
</dbReference>
<comment type="caution">
    <text evidence="2">The sequence shown here is derived from an EMBL/GenBank/DDBJ whole genome shotgun (WGS) entry which is preliminary data.</text>
</comment>
<evidence type="ECO:0000256" key="1">
    <source>
        <dbReference type="SAM" id="MobiDB-lite"/>
    </source>
</evidence>
<accession>A0A369J273</accession>
<dbReference type="EMBL" id="LUEZ02000134">
    <property type="protein sequence ID" value="RDB16101.1"/>
    <property type="molecule type" value="Genomic_DNA"/>
</dbReference>
<reference evidence="2" key="1">
    <citation type="submission" date="2018-04" db="EMBL/GenBank/DDBJ databases">
        <title>Whole genome sequencing of Hypsizygus marmoreus.</title>
        <authorList>
            <person name="Choi I.-G."/>
            <person name="Min B."/>
            <person name="Kim J.-G."/>
            <person name="Kim S."/>
            <person name="Oh Y.-L."/>
            <person name="Kong W.-S."/>
            <person name="Park H."/>
            <person name="Jeong J."/>
            <person name="Song E.-S."/>
        </authorList>
    </citation>
    <scope>NUCLEOTIDE SEQUENCE [LARGE SCALE GENOMIC DNA]</scope>
    <source>
        <strain evidence="2">51987-8</strain>
    </source>
</reference>
<dbReference type="InParanoid" id="A0A369J273"/>
<organism evidence="2 3">
    <name type="scientific">Hypsizygus marmoreus</name>
    <name type="common">White beech mushroom</name>
    <name type="synonym">Agaricus marmoreus</name>
    <dbReference type="NCBI Taxonomy" id="39966"/>
    <lineage>
        <taxon>Eukaryota</taxon>
        <taxon>Fungi</taxon>
        <taxon>Dikarya</taxon>
        <taxon>Basidiomycota</taxon>
        <taxon>Agaricomycotina</taxon>
        <taxon>Agaricomycetes</taxon>
        <taxon>Agaricomycetidae</taxon>
        <taxon>Agaricales</taxon>
        <taxon>Tricholomatineae</taxon>
        <taxon>Lyophyllaceae</taxon>
        <taxon>Hypsizygus</taxon>
    </lineage>
</organism>
<feature type="region of interest" description="Disordered" evidence="1">
    <location>
        <begin position="94"/>
        <end position="114"/>
    </location>
</feature>
<keyword evidence="3" id="KW-1185">Reference proteome</keyword>
<gene>
    <name evidence="2" type="ORF">Hypma_003405</name>
</gene>
<dbReference type="AlphaFoldDB" id="A0A369J273"/>
<name>A0A369J273_HYPMA</name>
<evidence type="ECO:0000313" key="2">
    <source>
        <dbReference type="EMBL" id="RDB16101.1"/>
    </source>
</evidence>